<protein>
    <recommendedName>
        <fullName evidence="6">Transport permease protein</fullName>
    </recommendedName>
</protein>
<name>A0ABQ5PAJ3_9ACTN</name>
<keyword evidence="6" id="KW-1003">Cell membrane</keyword>
<evidence type="ECO:0000313" key="10">
    <source>
        <dbReference type="Proteomes" id="UP001291653"/>
    </source>
</evidence>
<dbReference type="PANTHER" id="PTHR43027:SF2">
    <property type="entry name" value="TRANSPORT PERMEASE PROTEIN"/>
    <property type="match status" value="1"/>
</dbReference>
<feature type="region of interest" description="Disordered" evidence="7">
    <location>
        <begin position="1"/>
        <end position="29"/>
    </location>
</feature>
<keyword evidence="6" id="KW-0813">Transport</keyword>
<evidence type="ECO:0000256" key="1">
    <source>
        <dbReference type="ARBA" id="ARBA00004141"/>
    </source>
</evidence>
<proteinExistence type="inferred from homology"/>
<dbReference type="Pfam" id="PF01061">
    <property type="entry name" value="ABC2_membrane"/>
    <property type="match status" value="1"/>
</dbReference>
<accession>A0ABQ5PAJ3</accession>
<comment type="subcellular location">
    <subcellularLocation>
        <location evidence="6">Cell membrane</location>
        <topology evidence="6">Multi-pass membrane protein</topology>
    </subcellularLocation>
    <subcellularLocation>
        <location evidence="1">Membrane</location>
        <topology evidence="1">Multi-pass membrane protein</topology>
    </subcellularLocation>
</comment>
<dbReference type="InterPro" id="IPR000412">
    <property type="entry name" value="ABC_2_transport"/>
</dbReference>
<dbReference type="Proteomes" id="UP001291653">
    <property type="component" value="Unassembled WGS sequence"/>
</dbReference>
<dbReference type="PANTHER" id="PTHR43027">
    <property type="entry name" value="DOXORUBICIN RESISTANCE ABC TRANSPORTER PERMEASE PROTEIN DRRC-RELATED"/>
    <property type="match status" value="1"/>
</dbReference>
<dbReference type="InterPro" id="IPR052902">
    <property type="entry name" value="ABC-2_transporter"/>
</dbReference>
<keyword evidence="4 6" id="KW-0472">Membrane</keyword>
<comment type="caution">
    <text evidence="9">The sequence shown here is derived from an EMBL/GenBank/DDBJ whole genome shotgun (WGS) entry which is preliminary data.</text>
</comment>
<evidence type="ECO:0000256" key="4">
    <source>
        <dbReference type="ARBA" id="ARBA00023136"/>
    </source>
</evidence>
<dbReference type="RefSeq" id="WP_323451554.1">
    <property type="nucleotide sequence ID" value="NZ_BSBI01000021.1"/>
</dbReference>
<reference evidence="9 10" key="1">
    <citation type="submission" date="2022-10" db="EMBL/GenBank/DDBJ databases">
        <title>Draft genome sequence of Streptomyces sp. YSPA8.</title>
        <authorList>
            <person name="Moriuchi R."/>
            <person name="Dohra H."/>
            <person name="Yamamura H."/>
            <person name="Kodani S."/>
        </authorList>
    </citation>
    <scope>NUCLEOTIDE SEQUENCE [LARGE SCALE GENOMIC DNA]</scope>
    <source>
        <strain evidence="9 10">YSPA8</strain>
    </source>
</reference>
<sequence>MTTRTRPRTRALPLSRTRTRTRTRTTSVKGSATAVLKTETRLLLREPAALFWVLAFPTLLLCILGAIPSNREHSTDLGGLRVVDLYVPIAVLLAVLTAGLQTMPPVLTGYRERGILRRMSTTPIRPGSLIGAQIALHGAAVALSSLLALAVGRIVFDVALPRHLVGYGVALALVTLATLALGATVSAVCRTTKITQAVGSAVFFPAMFTAGVWMPVATMPDLLRHLVTLTPPGAAARALDATAAGQWPSWTHLGIMALWAVLLIAAARRWFTWE</sequence>
<feature type="transmembrane region" description="Helical" evidence="6">
    <location>
        <begin position="87"/>
        <end position="108"/>
    </location>
</feature>
<keyword evidence="3 6" id="KW-1133">Transmembrane helix</keyword>
<feature type="transmembrane region" description="Helical" evidence="6">
    <location>
        <begin position="129"/>
        <end position="152"/>
    </location>
</feature>
<organism evidence="9 10">
    <name type="scientific">Streptomyces yaizuensis</name>
    <dbReference type="NCBI Taxonomy" id="2989713"/>
    <lineage>
        <taxon>Bacteria</taxon>
        <taxon>Bacillati</taxon>
        <taxon>Actinomycetota</taxon>
        <taxon>Actinomycetes</taxon>
        <taxon>Kitasatosporales</taxon>
        <taxon>Streptomycetaceae</taxon>
        <taxon>Streptomyces</taxon>
    </lineage>
</organism>
<comment type="similarity">
    <text evidence="6">Belongs to the ABC-2 integral membrane protein family.</text>
</comment>
<dbReference type="PROSITE" id="PS51012">
    <property type="entry name" value="ABC_TM2"/>
    <property type="match status" value="1"/>
</dbReference>
<evidence type="ECO:0000256" key="7">
    <source>
        <dbReference type="SAM" id="MobiDB-lite"/>
    </source>
</evidence>
<keyword evidence="10" id="KW-1185">Reference proteome</keyword>
<feature type="transmembrane region" description="Helical" evidence="6">
    <location>
        <begin position="164"/>
        <end position="185"/>
    </location>
</feature>
<dbReference type="InterPro" id="IPR013525">
    <property type="entry name" value="ABC2_TM"/>
</dbReference>
<evidence type="ECO:0000256" key="5">
    <source>
        <dbReference type="ARBA" id="ARBA00023251"/>
    </source>
</evidence>
<keyword evidence="2 6" id="KW-0812">Transmembrane</keyword>
<evidence type="ECO:0000256" key="6">
    <source>
        <dbReference type="RuleBase" id="RU361157"/>
    </source>
</evidence>
<gene>
    <name evidence="9" type="ORF">SYYSPA8_35000</name>
</gene>
<dbReference type="InterPro" id="IPR047817">
    <property type="entry name" value="ABC2_TM_bact-type"/>
</dbReference>
<feature type="transmembrane region" description="Helical" evidence="6">
    <location>
        <begin position="49"/>
        <end position="67"/>
    </location>
</feature>
<dbReference type="PIRSF" id="PIRSF006648">
    <property type="entry name" value="DrrB"/>
    <property type="match status" value="1"/>
</dbReference>
<feature type="transmembrane region" description="Helical" evidence="6">
    <location>
        <begin position="250"/>
        <end position="271"/>
    </location>
</feature>
<feature type="domain" description="ABC transmembrane type-2" evidence="8">
    <location>
        <begin position="48"/>
        <end position="274"/>
    </location>
</feature>
<evidence type="ECO:0000259" key="8">
    <source>
        <dbReference type="PROSITE" id="PS51012"/>
    </source>
</evidence>
<dbReference type="EMBL" id="BSBI01000021">
    <property type="protein sequence ID" value="GLF99619.1"/>
    <property type="molecule type" value="Genomic_DNA"/>
</dbReference>
<evidence type="ECO:0000256" key="2">
    <source>
        <dbReference type="ARBA" id="ARBA00022692"/>
    </source>
</evidence>
<feature type="transmembrane region" description="Helical" evidence="6">
    <location>
        <begin position="197"/>
        <end position="216"/>
    </location>
</feature>
<keyword evidence="5" id="KW-0046">Antibiotic resistance</keyword>
<evidence type="ECO:0000256" key="3">
    <source>
        <dbReference type="ARBA" id="ARBA00022989"/>
    </source>
</evidence>
<evidence type="ECO:0000313" key="9">
    <source>
        <dbReference type="EMBL" id="GLF99619.1"/>
    </source>
</evidence>